<keyword evidence="7" id="KW-0597">Phosphoprotein</keyword>
<dbReference type="PANTHER" id="PTHR37299">
    <property type="entry name" value="TRANSCRIPTIONAL REGULATOR-RELATED"/>
    <property type="match status" value="1"/>
</dbReference>
<dbReference type="InterPro" id="IPR011006">
    <property type="entry name" value="CheY-like_superfamily"/>
</dbReference>
<sequence length="246" mass="28529">MINILICDDCEKTVNMIKNIVIKTYEEEMSFKEFNVLTFNSPTDVISYIKNCVGKNIYILDINLNEERNGLKLGREIRKLDKYTGEMIFVTNHIEASLKVFQYKLRVVTLIDKSLYLESELKESLLIATQILNKNNDKDEKRLVVKVGSEMFNILLQDIIYIETIKNSRKVVLYSINTTVEFYSTLKELMNLLDNNFIQVHKTSIVNKRYIKSVCKNLNDTHIDIVTGGRLSISRTGLKEVKKAWG</sequence>
<evidence type="ECO:0000313" key="11">
    <source>
        <dbReference type="Proteomes" id="UP000254664"/>
    </source>
</evidence>
<reference evidence="10 11" key="1">
    <citation type="submission" date="2018-06" db="EMBL/GenBank/DDBJ databases">
        <authorList>
            <consortium name="Pathogen Informatics"/>
            <person name="Doyle S."/>
        </authorList>
    </citation>
    <scope>NUCLEOTIDE SEQUENCE [LARGE SCALE GENOMIC DNA]</scope>
    <source>
        <strain evidence="10 11">NCTC9836</strain>
    </source>
</reference>
<organism evidence="10 11">
    <name type="scientific">Clostridium putrefaciens</name>
    <dbReference type="NCBI Taxonomy" id="99675"/>
    <lineage>
        <taxon>Bacteria</taxon>
        <taxon>Bacillati</taxon>
        <taxon>Bacillota</taxon>
        <taxon>Clostridia</taxon>
        <taxon>Eubacteriales</taxon>
        <taxon>Clostridiaceae</taxon>
        <taxon>Clostridium</taxon>
    </lineage>
</organism>
<feature type="modified residue" description="4-aspartylphosphate" evidence="7">
    <location>
        <position position="61"/>
    </location>
</feature>
<keyword evidence="4" id="KW-0010">Activator</keyword>
<proteinExistence type="predicted"/>
<dbReference type="Proteomes" id="UP000254664">
    <property type="component" value="Unassembled WGS sequence"/>
</dbReference>
<evidence type="ECO:0000259" key="9">
    <source>
        <dbReference type="PROSITE" id="PS50930"/>
    </source>
</evidence>
<dbReference type="SMART" id="SM00850">
    <property type="entry name" value="LytTR"/>
    <property type="match status" value="1"/>
</dbReference>
<dbReference type="EMBL" id="UFWZ01000001">
    <property type="protein sequence ID" value="SUY48079.1"/>
    <property type="molecule type" value="Genomic_DNA"/>
</dbReference>
<name>A0A381JAQ5_9CLOT</name>
<accession>A0A381JAQ5</accession>
<dbReference type="RefSeq" id="WP_115641943.1">
    <property type="nucleotide sequence ID" value="NZ_UFWZ01000001.1"/>
</dbReference>
<dbReference type="PANTHER" id="PTHR37299:SF3">
    <property type="entry name" value="STAGE 0 SPORULATION PROTEIN A HOMOLOG"/>
    <property type="match status" value="1"/>
</dbReference>
<dbReference type="InterPro" id="IPR007492">
    <property type="entry name" value="LytTR_DNA-bd_dom"/>
</dbReference>
<feature type="domain" description="HTH LytTR-type" evidence="9">
    <location>
        <begin position="143"/>
        <end position="246"/>
    </location>
</feature>
<dbReference type="Pfam" id="PF04397">
    <property type="entry name" value="LytTR"/>
    <property type="match status" value="1"/>
</dbReference>
<comment type="function">
    <text evidence="5">May play the central regulatory role in sporulation. It may be an element of the effector pathway responsible for the activation of sporulation genes in response to nutritional stress. Spo0A may act in concert with spo0H (a sigma factor) to control the expression of some genes that are critical to the sporulation process.</text>
</comment>
<dbReference type="InterPro" id="IPR046947">
    <property type="entry name" value="LytR-like"/>
</dbReference>
<dbReference type="InterPro" id="IPR001789">
    <property type="entry name" value="Sig_transdc_resp-reg_receiver"/>
</dbReference>
<dbReference type="OrthoDB" id="9809318at2"/>
<dbReference type="PROSITE" id="PS50110">
    <property type="entry name" value="RESPONSE_REGULATORY"/>
    <property type="match status" value="1"/>
</dbReference>
<evidence type="ECO:0000259" key="8">
    <source>
        <dbReference type="PROSITE" id="PS50110"/>
    </source>
</evidence>
<evidence type="ECO:0000256" key="7">
    <source>
        <dbReference type="PROSITE-ProRule" id="PRU00169"/>
    </source>
</evidence>
<comment type="function">
    <text evidence="6">Required for high-level post-exponential phase expression of a series of secreted proteins.</text>
</comment>
<evidence type="ECO:0000256" key="2">
    <source>
        <dbReference type="ARBA" id="ARBA00022490"/>
    </source>
</evidence>
<evidence type="ECO:0000256" key="1">
    <source>
        <dbReference type="ARBA" id="ARBA00018672"/>
    </source>
</evidence>
<dbReference type="AlphaFoldDB" id="A0A381JAQ5"/>
<dbReference type="GO" id="GO:0003677">
    <property type="term" value="F:DNA binding"/>
    <property type="evidence" value="ECO:0007669"/>
    <property type="project" value="InterPro"/>
</dbReference>
<feature type="domain" description="Response regulatory" evidence="8">
    <location>
        <begin position="3"/>
        <end position="128"/>
    </location>
</feature>
<keyword evidence="11" id="KW-1185">Reference proteome</keyword>
<dbReference type="Gene3D" id="3.40.50.2300">
    <property type="match status" value="1"/>
</dbReference>
<evidence type="ECO:0000256" key="6">
    <source>
        <dbReference type="ARBA" id="ARBA00037164"/>
    </source>
</evidence>
<dbReference type="PROSITE" id="PS50930">
    <property type="entry name" value="HTH_LYTTR"/>
    <property type="match status" value="1"/>
</dbReference>
<keyword evidence="3" id="KW-0902">Two-component regulatory system</keyword>
<evidence type="ECO:0000256" key="4">
    <source>
        <dbReference type="ARBA" id="ARBA00023159"/>
    </source>
</evidence>
<evidence type="ECO:0000313" key="10">
    <source>
        <dbReference type="EMBL" id="SUY48079.1"/>
    </source>
</evidence>
<dbReference type="SUPFAM" id="SSF52172">
    <property type="entry name" value="CheY-like"/>
    <property type="match status" value="1"/>
</dbReference>
<keyword evidence="2" id="KW-0963">Cytoplasm</keyword>
<dbReference type="Gene3D" id="2.40.50.1020">
    <property type="entry name" value="LytTr DNA-binding domain"/>
    <property type="match status" value="1"/>
</dbReference>
<protein>
    <recommendedName>
        <fullName evidence="1">Stage 0 sporulation protein A homolog</fullName>
    </recommendedName>
</protein>
<gene>
    <name evidence="10" type="primary">agrA</name>
    <name evidence="10" type="ORF">NCTC9836_02454</name>
</gene>
<evidence type="ECO:0000256" key="3">
    <source>
        <dbReference type="ARBA" id="ARBA00023012"/>
    </source>
</evidence>
<evidence type="ECO:0000256" key="5">
    <source>
        <dbReference type="ARBA" id="ARBA00024867"/>
    </source>
</evidence>
<dbReference type="GO" id="GO:0000156">
    <property type="term" value="F:phosphorelay response regulator activity"/>
    <property type="evidence" value="ECO:0007669"/>
    <property type="project" value="InterPro"/>
</dbReference>